<protein>
    <recommendedName>
        <fullName evidence="6">Mab-21-like HhH/H2TH-like domain-containing protein</fullName>
    </recommendedName>
</protein>
<dbReference type="InterPro" id="IPR046906">
    <property type="entry name" value="Mab-21_HhH/H2TH-like"/>
</dbReference>
<name>A0A8B6E2L7_MYTGA</name>
<dbReference type="PANTHER" id="PTHR10656:SF69">
    <property type="entry name" value="MAB-21-LIKE HHH_H2TH-LIKE DOMAIN-CONTAINING PROTEIN"/>
    <property type="match status" value="1"/>
</dbReference>
<dbReference type="InterPro" id="IPR024810">
    <property type="entry name" value="MAB21L/cGLR"/>
</dbReference>
<proteinExistence type="inferred from homology"/>
<evidence type="ECO:0000313" key="5">
    <source>
        <dbReference type="Proteomes" id="UP000596742"/>
    </source>
</evidence>
<dbReference type="OrthoDB" id="6054650at2759"/>
<evidence type="ECO:0000313" key="4">
    <source>
        <dbReference type="EMBL" id="VDI27774.1"/>
    </source>
</evidence>
<organism evidence="4 5">
    <name type="scientific">Mytilus galloprovincialis</name>
    <name type="common">Mediterranean mussel</name>
    <dbReference type="NCBI Taxonomy" id="29158"/>
    <lineage>
        <taxon>Eukaryota</taxon>
        <taxon>Metazoa</taxon>
        <taxon>Spiralia</taxon>
        <taxon>Lophotrochozoa</taxon>
        <taxon>Mollusca</taxon>
        <taxon>Bivalvia</taxon>
        <taxon>Autobranchia</taxon>
        <taxon>Pteriomorphia</taxon>
        <taxon>Mytilida</taxon>
        <taxon>Mytiloidea</taxon>
        <taxon>Mytilidae</taxon>
        <taxon>Mytilinae</taxon>
        <taxon>Mytilus</taxon>
    </lineage>
</organism>
<keyword evidence="5" id="KW-1185">Reference proteome</keyword>
<dbReference type="Gene3D" id="1.10.1410.40">
    <property type="match status" value="1"/>
</dbReference>
<dbReference type="InterPro" id="IPR046903">
    <property type="entry name" value="Mab-21-like_nuc_Trfase"/>
</dbReference>
<reference evidence="4" key="1">
    <citation type="submission" date="2018-11" db="EMBL/GenBank/DDBJ databases">
        <authorList>
            <person name="Alioto T."/>
            <person name="Alioto T."/>
        </authorList>
    </citation>
    <scope>NUCLEOTIDE SEQUENCE</scope>
</reference>
<accession>A0A8B6E2L7</accession>
<evidence type="ECO:0000259" key="2">
    <source>
        <dbReference type="Pfam" id="PF03281"/>
    </source>
</evidence>
<sequence>MGDDNMSVSLYKYLCSKLGHENDVKTRRLCYTMSEYLGPYNTTIPSGSKAEGLDFTESDVDIMFLLTYVHVYEHQTNSMSIDTFIISTEDTAPGYVRLISYGYTTPLIRKWCLKQDRNKLLLSNKLLKENWLSNFPYVAFIHGPCITDPNKSVDHAFCFRCTSWIQQAQPWIQRKREWPSANLIHKIKNYGVLFVAIGCTDSPNEETEWRVSFSVAEKQLIYSFSHSQLLCYALMKILLKEVIDTNQFYKDQLCSYFMKTVVLWASEELPVHVWKPANIIFCFQYVIQRLIYFIRIEFLPHYFISDNNILKHKLTVVQLTSILNLLVEFNYRGIYCLSQSRTMSKFFQSNYVQRTLPANPAIEQMYSQLKIFLFNSLFKTKQHVATLDMLFRLIDSYKLKSHKFLYSTLTAMVAKHISGRGTNIWELNNKYFYKRHKNKLPYLLIGLQSDALSGWLNLATYFYCMKQYQLSFYLTVFTLRKCLSNEIICFQCMDVGFNRILTNVEHEALEYGFINAFHVCKRHLTDNVEFSVFSCIFPLELEMEIRMRIAVSKSPILYGFFLRFLCLHHLNEHTDVLYALQDLYDLRNYVSFGLNLIDWNICIGQAHYTLGNFQMALTFFNNVPELEEQLSLFACVKPLKYKTFATFMINHIQLKL</sequence>
<evidence type="ECO:0000256" key="1">
    <source>
        <dbReference type="ARBA" id="ARBA00008307"/>
    </source>
</evidence>
<evidence type="ECO:0008006" key="6">
    <source>
        <dbReference type="Google" id="ProtNLM"/>
    </source>
</evidence>
<dbReference type="PANTHER" id="PTHR10656">
    <property type="entry name" value="CELL FATE DETERMINING PROTEIN MAB21-RELATED"/>
    <property type="match status" value="1"/>
</dbReference>
<dbReference type="EMBL" id="UYJE01004403">
    <property type="protein sequence ID" value="VDI27774.1"/>
    <property type="molecule type" value="Genomic_DNA"/>
</dbReference>
<feature type="domain" description="Mab-21-like HhH/H2TH-like" evidence="3">
    <location>
        <begin position="231"/>
        <end position="321"/>
    </location>
</feature>
<comment type="caution">
    <text evidence="4">The sequence shown here is derived from an EMBL/GenBank/DDBJ whole genome shotgun (WGS) entry which is preliminary data.</text>
</comment>
<dbReference type="Pfam" id="PF20266">
    <property type="entry name" value="Mab-21_C"/>
    <property type="match status" value="1"/>
</dbReference>
<feature type="domain" description="Mab-21-like nucleotidyltransferase" evidence="2">
    <location>
        <begin position="152"/>
        <end position="222"/>
    </location>
</feature>
<evidence type="ECO:0000259" key="3">
    <source>
        <dbReference type="Pfam" id="PF20266"/>
    </source>
</evidence>
<dbReference type="Pfam" id="PF03281">
    <property type="entry name" value="Mab-21"/>
    <property type="match status" value="1"/>
</dbReference>
<dbReference type="AlphaFoldDB" id="A0A8B6E2L7"/>
<dbReference type="SMART" id="SM01265">
    <property type="entry name" value="Mab-21"/>
    <property type="match status" value="1"/>
</dbReference>
<comment type="similarity">
    <text evidence="1">Belongs to the mab-21 family.</text>
</comment>
<gene>
    <name evidence="4" type="ORF">MGAL_10B079366</name>
</gene>
<dbReference type="Proteomes" id="UP000596742">
    <property type="component" value="Unassembled WGS sequence"/>
</dbReference>